<evidence type="ECO:0000256" key="2">
    <source>
        <dbReference type="ARBA" id="ARBA00004785"/>
    </source>
</evidence>
<dbReference type="PROSITE" id="PS51918">
    <property type="entry name" value="RADICAL_SAM"/>
    <property type="match status" value="1"/>
</dbReference>
<dbReference type="SUPFAM" id="SSF102114">
    <property type="entry name" value="Radical SAM enzymes"/>
    <property type="match status" value="1"/>
</dbReference>
<keyword evidence="9 14" id="KW-0560">Oxidoreductase</keyword>
<dbReference type="Pfam" id="PF04055">
    <property type="entry name" value="Radical_SAM"/>
    <property type="match status" value="1"/>
</dbReference>
<feature type="binding site" evidence="15">
    <location>
        <begin position="105"/>
        <end position="106"/>
    </location>
    <ligand>
        <name>S-adenosyl-L-methionine</name>
        <dbReference type="ChEBI" id="CHEBI:59789"/>
        <label>2</label>
    </ligand>
</feature>
<feature type="binding site" evidence="15">
    <location>
        <position position="201"/>
    </location>
    <ligand>
        <name>S-adenosyl-L-methionine</name>
        <dbReference type="ChEBI" id="CHEBI:59789"/>
        <label>2</label>
    </ligand>
</feature>
<evidence type="ECO:0000256" key="10">
    <source>
        <dbReference type="ARBA" id="ARBA00023004"/>
    </source>
</evidence>
<dbReference type="UniPathway" id="UPA00251">
    <property type="reaction ID" value="UER00323"/>
</dbReference>
<evidence type="ECO:0000256" key="13">
    <source>
        <dbReference type="ARBA" id="ARBA00048321"/>
    </source>
</evidence>
<evidence type="ECO:0000256" key="16">
    <source>
        <dbReference type="PIRSR" id="PIRSR000167-2"/>
    </source>
</evidence>
<feature type="binding site" evidence="16">
    <location>
        <position position="61"/>
    </location>
    <ligand>
        <name>[4Fe-4S] cluster</name>
        <dbReference type="ChEBI" id="CHEBI:49883"/>
        <note>4Fe-4S-S-AdoMet</note>
    </ligand>
</feature>
<dbReference type="Proteomes" id="UP000237889">
    <property type="component" value="Chromosome"/>
</dbReference>
<dbReference type="InterPro" id="IPR058240">
    <property type="entry name" value="rSAM_sf"/>
</dbReference>
<dbReference type="GO" id="GO:0051539">
    <property type="term" value="F:4 iron, 4 sulfur cluster binding"/>
    <property type="evidence" value="ECO:0007669"/>
    <property type="project" value="UniProtKB-KW"/>
</dbReference>
<dbReference type="PIRSF" id="PIRSF000167">
    <property type="entry name" value="HemN"/>
    <property type="match status" value="1"/>
</dbReference>
<comment type="subcellular location">
    <subcellularLocation>
        <location evidence="1 14">Cytoplasm</location>
    </subcellularLocation>
</comment>
<sequence length="445" mass="48434">MGNIALAEKAVPRYTSYPTAPHFTPAVTADTYRDWLGKLSPCTSLSLYLHVPFCAAMCAYCGCHTKVTRRSEPVTAYRDHLLAEIDLVARLTPARQVRHLHWGGGTPSMLGEAGLTLIADRLARRFQIGSEAEHAIELDPRQLGRGLAAALKRVGVTRASLGVQDLNPHVQQAIGRVQPLEVVAAAVEALHAAGIDALSFDLMYGLPHQSMADLMRTIELAAAMRPSRISLFGYAHVPWFKTHQRLIDETALPDAVERFRQQTAAREALQALGYEAIGLDHFARPDDAMAVAARDQRLKRNFQGYTTDDAEALIGFGASAIGRLPQGFVQNAPDIGGYERAVAAGAPATVRGLALSLEDRVRADAIERLMCDFSADLEAVARRHGVARDFFDRDLEQMRPLESEGLVLRSDRTVVVSDAGRPLVRVVASLFDAHLAKAGRHSSAV</sequence>
<dbReference type="EMBL" id="CP027668">
    <property type="protein sequence ID" value="AVO47662.1"/>
    <property type="molecule type" value="Genomic_DNA"/>
</dbReference>
<reference evidence="18 19" key="1">
    <citation type="submission" date="2018-03" db="EMBL/GenBank/DDBJ databases">
        <title>Genome sequencing of Phreatobacter sp.</title>
        <authorList>
            <person name="Kim S.-J."/>
            <person name="Heo J."/>
            <person name="Kwon S.-W."/>
        </authorList>
    </citation>
    <scope>NUCLEOTIDE SEQUENCE [LARGE SCALE GENOMIC DNA]</scope>
    <source>
        <strain evidence="18 19">S-12</strain>
    </source>
</reference>
<comment type="catalytic activity">
    <reaction evidence="13 14">
        <text>coproporphyrinogen III + 2 S-adenosyl-L-methionine = protoporphyrinogen IX + 2 5'-deoxyadenosine + 2 L-methionine + 2 CO2</text>
        <dbReference type="Rhea" id="RHEA:15425"/>
        <dbReference type="ChEBI" id="CHEBI:16526"/>
        <dbReference type="ChEBI" id="CHEBI:17319"/>
        <dbReference type="ChEBI" id="CHEBI:57307"/>
        <dbReference type="ChEBI" id="CHEBI:57309"/>
        <dbReference type="ChEBI" id="CHEBI:57844"/>
        <dbReference type="ChEBI" id="CHEBI:59789"/>
        <dbReference type="EC" id="1.3.98.3"/>
    </reaction>
</comment>
<protein>
    <recommendedName>
        <fullName evidence="14">Coproporphyrinogen-III oxidase</fullName>
        <ecNumber evidence="14">1.3.98.3</ecNumber>
    </recommendedName>
</protein>
<dbReference type="InterPro" id="IPR013785">
    <property type="entry name" value="Aldolase_TIM"/>
</dbReference>
<feature type="binding site" evidence="15">
    <location>
        <position position="176"/>
    </location>
    <ligand>
        <name>S-adenosyl-L-methionine</name>
        <dbReference type="ChEBI" id="CHEBI:59789"/>
        <label>2</label>
    </ligand>
</feature>
<dbReference type="Gene3D" id="1.10.10.920">
    <property type="match status" value="1"/>
</dbReference>
<keyword evidence="10 14" id="KW-0408">Iron</keyword>
<comment type="pathway">
    <text evidence="2 14">Porphyrin-containing compound metabolism; protoporphyrin-IX biosynthesis; protoporphyrinogen-IX from coproporphyrinogen-III (AdoMet route): step 1/1.</text>
</comment>
<evidence type="ECO:0000259" key="17">
    <source>
        <dbReference type="PROSITE" id="PS51918"/>
    </source>
</evidence>
<dbReference type="GO" id="GO:0005737">
    <property type="term" value="C:cytoplasm"/>
    <property type="evidence" value="ECO:0007669"/>
    <property type="project" value="UniProtKB-SubCell"/>
</dbReference>
<dbReference type="GO" id="GO:0051989">
    <property type="term" value="F:coproporphyrinogen dehydrogenase activity"/>
    <property type="evidence" value="ECO:0007669"/>
    <property type="project" value="UniProtKB-EC"/>
</dbReference>
<feature type="binding site" evidence="16">
    <location>
        <position position="54"/>
    </location>
    <ligand>
        <name>[4Fe-4S] cluster</name>
        <dbReference type="ChEBI" id="CHEBI:49883"/>
        <note>4Fe-4S-S-AdoMet</note>
    </ligand>
</feature>
<feature type="binding site" evidence="15">
    <location>
        <position position="104"/>
    </location>
    <ligand>
        <name>S-adenosyl-L-methionine</name>
        <dbReference type="ChEBI" id="CHEBI:59789"/>
        <label>1</label>
    </ligand>
</feature>
<feature type="binding site" evidence="15">
    <location>
        <begin position="60"/>
        <end position="62"/>
    </location>
    <ligand>
        <name>S-adenosyl-L-methionine</name>
        <dbReference type="ChEBI" id="CHEBI:59789"/>
        <label>2</label>
    </ligand>
</feature>
<accession>A0A2S0NHM6</accession>
<dbReference type="GO" id="GO:0004109">
    <property type="term" value="F:coproporphyrinogen oxidase activity"/>
    <property type="evidence" value="ECO:0007669"/>
    <property type="project" value="InterPro"/>
</dbReference>
<gene>
    <name evidence="18" type="primary">hemN</name>
    <name evidence="18" type="ORF">C6569_13365</name>
</gene>
<keyword evidence="7 14" id="KW-0949">S-adenosyl-L-methionine</keyword>
<evidence type="ECO:0000256" key="15">
    <source>
        <dbReference type="PIRSR" id="PIRSR000167-1"/>
    </source>
</evidence>
<dbReference type="SMART" id="SM00729">
    <property type="entry name" value="Elp3"/>
    <property type="match status" value="1"/>
</dbReference>
<dbReference type="KEGG" id="phr:C6569_13365"/>
<organism evidence="18 19">
    <name type="scientific">Phreatobacter cathodiphilus</name>
    <dbReference type="NCBI Taxonomy" id="1868589"/>
    <lineage>
        <taxon>Bacteria</taxon>
        <taxon>Pseudomonadati</taxon>
        <taxon>Pseudomonadota</taxon>
        <taxon>Alphaproteobacteria</taxon>
        <taxon>Hyphomicrobiales</taxon>
        <taxon>Phreatobacteraceae</taxon>
        <taxon>Phreatobacter</taxon>
    </lineage>
</organism>
<name>A0A2S0NHM6_9HYPH</name>
<evidence type="ECO:0000256" key="1">
    <source>
        <dbReference type="ARBA" id="ARBA00004496"/>
    </source>
</evidence>
<feature type="binding site" evidence="15">
    <location>
        <position position="164"/>
    </location>
    <ligand>
        <name>S-adenosyl-L-methionine</name>
        <dbReference type="ChEBI" id="CHEBI:59789"/>
        <label>2</label>
    </ligand>
</feature>
<dbReference type="AlphaFoldDB" id="A0A2S0NHM6"/>
<feature type="binding site" evidence="15">
    <location>
        <position position="137"/>
    </location>
    <ligand>
        <name>S-adenosyl-L-methionine</name>
        <dbReference type="ChEBI" id="CHEBI:59789"/>
        <label>1</label>
    </ligand>
</feature>
<comment type="similarity">
    <text evidence="3 14">Belongs to the anaerobic coproporphyrinogen-III oxidase family.</text>
</comment>
<evidence type="ECO:0000256" key="9">
    <source>
        <dbReference type="ARBA" id="ARBA00023002"/>
    </source>
</evidence>
<keyword evidence="6 14" id="KW-0963">Cytoplasm</keyword>
<dbReference type="SFLD" id="SFLDG01082">
    <property type="entry name" value="B12-binding_domain_containing"/>
    <property type="match status" value="1"/>
</dbReference>
<dbReference type="InterPro" id="IPR004558">
    <property type="entry name" value="Coprogen_oxidase_HemN"/>
</dbReference>
<dbReference type="EC" id="1.3.98.3" evidence="14"/>
<feature type="binding site" evidence="15">
    <location>
        <position position="321"/>
    </location>
    <ligand>
        <name>S-adenosyl-L-methionine</name>
        <dbReference type="ChEBI" id="CHEBI:59789"/>
        <label>1</label>
    </ligand>
</feature>
<keyword evidence="11 14" id="KW-0411">Iron-sulfur</keyword>
<evidence type="ECO:0000256" key="7">
    <source>
        <dbReference type="ARBA" id="ARBA00022691"/>
    </source>
</evidence>
<dbReference type="SFLD" id="SFLDG01065">
    <property type="entry name" value="anaerobic_coproporphyrinogen-I"/>
    <property type="match status" value="1"/>
</dbReference>
<dbReference type="InterPro" id="IPR006638">
    <property type="entry name" value="Elp3/MiaA/NifB-like_rSAM"/>
</dbReference>
<evidence type="ECO:0000256" key="14">
    <source>
        <dbReference type="PIRNR" id="PIRNR000167"/>
    </source>
</evidence>
<dbReference type="InterPro" id="IPR034505">
    <property type="entry name" value="Coproporphyrinogen-III_oxidase"/>
</dbReference>
<evidence type="ECO:0000256" key="12">
    <source>
        <dbReference type="ARBA" id="ARBA00023244"/>
    </source>
</evidence>
<evidence type="ECO:0000256" key="3">
    <source>
        <dbReference type="ARBA" id="ARBA00005493"/>
    </source>
</evidence>
<keyword evidence="12 14" id="KW-0627">Porphyrin biosynthesis</keyword>
<feature type="binding site" evidence="16">
    <location>
        <position position="58"/>
    </location>
    <ligand>
        <name>[4Fe-4S] cluster</name>
        <dbReference type="ChEBI" id="CHEBI:49883"/>
        <note>4Fe-4S-S-AdoMet</note>
    </ligand>
</feature>
<dbReference type="PANTHER" id="PTHR13932">
    <property type="entry name" value="COPROPORPHYRINIGEN III OXIDASE"/>
    <property type="match status" value="1"/>
</dbReference>
<dbReference type="SFLD" id="SFLDS00029">
    <property type="entry name" value="Radical_SAM"/>
    <property type="match status" value="1"/>
</dbReference>
<dbReference type="InterPro" id="IPR007197">
    <property type="entry name" value="rSAM"/>
</dbReference>
<dbReference type="GO" id="GO:0046872">
    <property type="term" value="F:metal ion binding"/>
    <property type="evidence" value="ECO:0007669"/>
    <property type="project" value="UniProtKB-KW"/>
</dbReference>
<keyword evidence="5 14" id="KW-0004">4Fe-4S</keyword>
<feature type="binding site" evidence="15">
    <location>
        <position position="235"/>
    </location>
    <ligand>
        <name>S-adenosyl-L-methionine</name>
        <dbReference type="ChEBI" id="CHEBI:59789"/>
        <label>2</label>
    </ligand>
</feature>
<evidence type="ECO:0000256" key="6">
    <source>
        <dbReference type="ARBA" id="ARBA00022490"/>
    </source>
</evidence>
<evidence type="ECO:0000256" key="11">
    <source>
        <dbReference type="ARBA" id="ARBA00023014"/>
    </source>
</evidence>
<evidence type="ECO:0000256" key="8">
    <source>
        <dbReference type="ARBA" id="ARBA00022723"/>
    </source>
</evidence>
<evidence type="ECO:0000256" key="5">
    <source>
        <dbReference type="ARBA" id="ARBA00022485"/>
    </source>
</evidence>
<feature type="binding site" evidence="15">
    <location>
        <position position="48"/>
    </location>
    <ligand>
        <name>S-adenosyl-L-methionine</name>
        <dbReference type="ChEBI" id="CHEBI:59789"/>
        <label>1</label>
    </ligand>
</feature>
<dbReference type="GO" id="GO:0006782">
    <property type="term" value="P:protoporphyrinogen IX biosynthetic process"/>
    <property type="evidence" value="ECO:0007669"/>
    <property type="project" value="UniProtKB-UniPathway"/>
</dbReference>
<evidence type="ECO:0000313" key="18">
    <source>
        <dbReference type="EMBL" id="AVO47662.1"/>
    </source>
</evidence>
<feature type="domain" description="Radical SAM core" evidence="17">
    <location>
        <begin position="39"/>
        <end position="275"/>
    </location>
</feature>
<evidence type="ECO:0000256" key="4">
    <source>
        <dbReference type="ARBA" id="ARBA00011245"/>
    </source>
</evidence>
<dbReference type="OrthoDB" id="9808022at2"/>
<keyword evidence="19" id="KW-1185">Reference proteome</keyword>
<proteinExistence type="inferred from homology"/>
<dbReference type="NCBIfam" id="TIGR00538">
    <property type="entry name" value="hemN"/>
    <property type="match status" value="1"/>
</dbReference>
<evidence type="ECO:0000313" key="19">
    <source>
        <dbReference type="Proteomes" id="UP000237889"/>
    </source>
</evidence>
<dbReference type="PANTHER" id="PTHR13932:SF6">
    <property type="entry name" value="OXYGEN-INDEPENDENT COPROPORPHYRINOGEN III OXIDASE"/>
    <property type="match status" value="1"/>
</dbReference>
<comment type="subunit">
    <text evidence="4">Monomer.</text>
</comment>
<keyword evidence="8 14" id="KW-0479">Metal-binding</keyword>
<comment type="cofactor">
    <cofactor evidence="14 16">
        <name>[4Fe-4S] cluster</name>
        <dbReference type="ChEBI" id="CHEBI:49883"/>
    </cofactor>
    <text evidence="14 16">Binds 1 [4Fe-4S] cluster. The cluster is coordinated with 3 cysteines and an exchangeable S-adenosyl-L-methionine.</text>
</comment>
<dbReference type="Gene3D" id="3.20.20.70">
    <property type="entry name" value="Aldolase class I"/>
    <property type="match status" value="1"/>
</dbReference>